<name>A0A4R7CQM7_9SPHI</name>
<dbReference type="Gene3D" id="2.60.40.2340">
    <property type="match status" value="1"/>
</dbReference>
<sequence length="326" mass="36279">MNKIYLFTLLLSIFWLSSCTKTEGLEPLPQDKITVFKVVNLPDENVIYGAVDNQKNTITVYIPYYYSLLVIDPEIEVSNGAQIDGEIWPVLVEEKEKTYTVIAANGSKRTYTLIIESQNTPSFEAAWVSASTFSLRKAPFTSLVGIQGNFGHTNTAATGIILVNQETGERVTMPVLNSLKPDIQGFYVLINEGNIDAHRIPADTKAGIYDVEVRNLNHVYQLKEPLNIRYVQPNPHIPLAGVQVQKNADWKIGPALGTVFLNPKAAKVTLDNKDYPLTIKSHSRTELVITFPDDLPVGTFPNVNITFEFEGWNTVSKPTTFMVSAT</sequence>
<protein>
    <submittedName>
        <fullName evidence="1">Uncharacterized protein</fullName>
    </submittedName>
</protein>
<dbReference type="Proteomes" id="UP000294752">
    <property type="component" value="Unassembled WGS sequence"/>
</dbReference>
<organism evidence="1 2">
    <name type="scientific">Sphingobacterium paludis</name>
    <dbReference type="NCBI Taxonomy" id="1476465"/>
    <lineage>
        <taxon>Bacteria</taxon>
        <taxon>Pseudomonadati</taxon>
        <taxon>Bacteroidota</taxon>
        <taxon>Sphingobacteriia</taxon>
        <taxon>Sphingobacteriales</taxon>
        <taxon>Sphingobacteriaceae</taxon>
        <taxon>Sphingobacterium</taxon>
    </lineage>
</organism>
<dbReference type="PROSITE" id="PS51257">
    <property type="entry name" value="PROKAR_LIPOPROTEIN"/>
    <property type="match status" value="1"/>
</dbReference>
<dbReference type="EMBL" id="SNZV01000014">
    <property type="protein sequence ID" value="TDS07464.1"/>
    <property type="molecule type" value="Genomic_DNA"/>
</dbReference>
<keyword evidence="2" id="KW-1185">Reference proteome</keyword>
<proteinExistence type="predicted"/>
<comment type="caution">
    <text evidence="1">The sequence shown here is derived from an EMBL/GenBank/DDBJ whole genome shotgun (WGS) entry which is preliminary data.</text>
</comment>
<dbReference type="OrthoDB" id="674886at2"/>
<reference evidence="1 2" key="1">
    <citation type="submission" date="2019-03" db="EMBL/GenBank/DDBJ databases">
        <title>Genomic Encyclopedia of Type Strains, Phase III (KMG-III): the genomes of soil and plant-associated and newly described type strains.</title>
        <authorList>
            <person name="Whitman W."/>
        </authorList>
    </citation>
    <scope>NUCLEOTIDE SEQUENCE [LARGE SCALE GENOMIC DNA]</scope>
    <source>
        <strain evidence="1 2">CGMCC 1.12801</strain>
    </source>
</reference>
<gene>
    <name evidence="1" type="ORF">B0I21_11410</name>
</gene>
<evidence type="ECO:0000313" key="1">
    <source>
        <dbReference type="EMBL" id="TDS07464.1"/>
    </source>
</evidence>
<accession>A0A4R7CQM7</accession>
<dbReference type="AlphaFoldDB" id="A0A4R7CQM7"/>
<dbReference type="RefSeq" id="WP_133642082.1">
    <property type="nucleotide sequence ID" value="NZ_SNZV01000014.1"/>
</dbReference>
<evidence type="ECO:0000313" key="2">
    <source>
        <dbReference type="Proteomes" id="UP000294752"/>
    </source>
</evidence>